<dbReference type="PANTHER" id="PTHR38030">
    <property type="entry name" value="PROTOPORPHYRINOGEN IX DEHYDROGENASE [MENAQUINONE]"/>
    <property type="match status" value="1"/>
</dbReference>
<dbReference type="PROSITE" id="PS50902">
    <property type="entry name" value="FLAVODOXIN_LIKE"/>
    <property type="match status" value="1"/>
</dbReference>
<dbReference type="InterPro" id="IPR052200">
    <property type="entry name" value="Protoporphyrinogen_IX_DH"/>
</dbReference>
<dbReference type="Pfam" id="PF12724">
    <property type="entry name" value="Flavodoxin_5"/>
    <property type="match status" value="1"/>
</dbReference>
<evidence type="ECO:0000313" key="2">
    <source>
        <dbReference type="EMBL" id="KGM08526.1"/>
    </source>
</evidence>
<dbReference type="Proteomes" id="UP000029839">
    <property type="component" value="Unassembled WGS sequence"/>
</dbReference>
<dbReference type="InterPro" id="IPR008254">
    <property type="entry name" value="Flavodoxin/NO_synth"/>
</dbReference>
<keyword evidence="3" id="KW-1185">Reference proteome</keyword>
<reference evidence="2 3" key="1">
    <citation type="submission" date="2013-08" db="EMBL/GenBank/DDBJ databases">
        <title>Genome sequencing of Cellulomonas carbonis T26.</title>
        <authorList>
            <person name="Chen F."/>
            <person name="Li Y."/>
            <person name="Wang G."/>
        </authorList>
    </citation>
    <scope>NUCLEOTIDE SEQUENCE [LARGE SCALE GENOMIC DNA]</scope>
    <source>
        <strain evidence="2 3">T26</strain>
    </source>
</reference>
<dbReference type="GO" id="GO:0070819">
    <property type="term" value="F:menaquinone-dependent protoporphyrinogen oxidase activity"/>
    <property type="evidence" value="ECO:0007669"/>
    <property type="project" value="TreeGrafter"/>
</dbReference>
<accession>A0A0A0BKK8</accession>
<dbReference type="AlphaFoldDB" id="A0A0A0BKK8"/>
<dbReference type="InterPro" id="IPR029039">
    <property type="entry name" value="Flavoprotein-like_sf"/>
</dbReference>
<evidence type="ECO:0000313" key="3">
    <source>
        <dbReference type="Proteomes" id="UP000029839"/>
    </source>
</evidence>
<sequence>MRVLVAVASRHGSTREIAEEIGAVLTGSGMTVEVRDPDEVDTLEPYDAVVLGSAVYVGRWAASARAMVDRLAAGLAARPVWLFSSGPVGTPPVPLGDPDEVPSLMTRLGAQGHRTFAGRLDKSSLALAERAVVALLQAEQGDFRSWPDIRDWARTIAHDLHRLEVRQIRLVR</sequence>
<dbReference type="SUPFAM" id="SSF52218">
    <property type="entry name" value="Flavoproteins"/>
    <property type="match status" value="1"/>
</dbReference>
<dbReference type="OrthoDB" id="129384at2"/>
<dbReference type="PANTHER" id="PTHR38030:SF2">
    <property type="entry name" value="PROTOPORPHYRINOGEN IX DEHYDROGENASE [QUINONE]"/>
    <property type="match status" value="1"/>
</dbReference>
<dbReference type="EMBL" id="AXCY01000207">
    <property type="protein sequence ID" value="KGM08526.1"/>
    <property type="molecule type" value="Genomic_DNA"/>
</dbReference>
<name>A0A0A0BKK8_9CELL</name>
<dbReference type="InterPro" id="IPR026816">
    <property type="entry name" value="Flavodoxin_dom"/>
</dbReference>
<dbReference type="RefSeq" id="WP_043610488.1">
    <property type="nucleotide sequence ID" value="NZ_AXCY01000207.1"/>
</dbReference>
<dbReference type="GO" id="GO:0010181">
    <property type="term" value="F:FMN binding"/>
    <property type="evidence" value="ECO:0007669"/>
    <property type="project" value="InterPro"/>
</dbReference>
<dbReference type="GO" id="GO:0006783">
    <property type="term" value="P:heme biosynthetic process"/>
    <property type="evidence" value="ECO:0007669"/>
    <property type="project" value="TreeGrafter"/>
</dbReference>
<comment type="caution">
    <text evidence="2">The sequence shown here is derived from an EMBL/GenBank/DDBJ whole genome shotgun (WGS) entry which is preliminary data.</text>
</comment>
<organism evidence="2 3">
    <name type="scientific">Cellulomonas carbonis T26</name>
    <dbReference type="NCBI Taxonomy" id="947969"/>
    <lineage>
        <taxon>Bacteria</taxon>
        <taxon>Bacillati</taxon>
        <taxon>Actinomycetota</taxon>
        <taxon>Actinomycetes</taxon>
        <taxon>Micrococcales</taxon>
        <taxon>Cellulomonadaceae</taxon>
        <taxon>Cellulomonas</taxon>
    </lineage>
</organism>
<proteinExistence type="predicted"/>
<evidence type="ECO:0000259" key="1">
    <source>
        <dbReference type="PROSITE" id="PS50902"/>
    </source>
</evidence>
<protein>
    <submittedName>
        <fullName evidence="2">Flavodoxin</fullName>
    </submittedName>
</protein>
<gene>
    <name evidence="2" type="ORF">N868_08405</name>
</gene>
<reference evidence="2 3" key="2">
    <citation type="journal article" date="2015" name="Stand. Genomic Sci.">
        <title>Draft genome sequence of Cellulomonas carbonis T26(T) and comparative analysis of six Cellulomonas genomes.</title>
        <authorList>
            <person name="Zhuang W."/>
            <person name="Zhang S."/>
            <person name="Xia X."/>
            <person name="Wang G."/>
        </authorList>
    </citation>
    <scope>NUCLEOTIDE SEQUENCE [LARGE SCALE GENOMIC DNA]</scope>
    <source>
        <strain evidence="2 3">T26</strain>
    </source>
</reference>
<dbReference type="Gene3D" id="3.40.50.360">
    <property type="match status" value="1"/>
</dbReference>
<feature type="domain" description="Flavodoxin-like" evidence="1">
    <location>
        <begin position="3"/>
        <end position="157"/>
    </location>
</feature>